<name>A0A7S1A9W9_NOCSC</name>
<evidence type="ECO:0000259" key="1">
    <source>
        <dbReference type="Pfam" id="PF26188"/>
    </source>
</evidence>
<proteinExistence type="predicted"/>
<dbReference type="Pfam" id="PF26188">
    <property type="entry name" value="RESC6"/>
    <property type="match status" value="1"/>
</dbReference>
<organism evidence="2">
    <name type="scientific">Noctiluca scintillans</name>
    <name type="common">Sea sparkle</name>
    <name type="synonym">Red tide dinoflagellate</name>
    <dbReference type="NCBI Taxonomy" id="2966"/>
    <lineage>
        <taxon>Eukaryota</taxon>
        <taxon>Sar</taxon>
        <taxon>Alveolata</taxon>
        <taxon>Dinophyceae</taxon>
        <taxon>Noctilucales</taxon>
        <taxon>Noctilucaceae</taxon>
        <taxon>Noctiluca</taxon>
    </lineage>
</organism>
<dbReference type="InterPro" id="IPR058917">
    <property type="entry name" value="RESC6_dom"/>
</dbReference>
<feature type="domain" description="RNA-editing substrate-binding complex 6 protein" evidence="1">
    <location>
        <begin position="78"/>
        <end position="218"/>
    </location>
</feature>
<dbReference type="AlphaFoldDB" id="A0A7S1A9W9"/>
<accession>A0A7S1A9W9</accession>
<dbReference type="EMBL" id="HBFQ01030844">
    <property type="protein sequence ID" value="CAD8847377.1"/>
    <property type="molecule type" value="Transcribed_RNA"/>
</dbReference>
<protein>
    <recommendedName>
        <fullName evidence="1">RNA-editing substrate-binding complex 6 protein domain-containing protein</fullName>
    </recommendedName>
</protein>
<reference evidence="2" key="1">
    <citation type="submission" date="2021-01" db="EMBL/GenBank/DDBJ databases">
        <authorList>
            <person name="Corre E."/>
            <person name="Pelletier E."/>
            <person name="Niang G."/>
            <person name="Scheremetjew M."/>
            <person name="Finn R."/>
            <person name="Kale V."/>
            <person name="Holt S."/>
            <person name="Cochrane G."/>
            <person name="Meng A."/>
            <person name="Brown T."/>
            <person name="Cohen L."/>
        </authorList>
    </citation>
    <scope>NUCLEOTIDE SEQUENCE</scope>
</reference>
<evidence type="ECO:0000313" key="2">
    <source>
        <dbReference type="EMBL" id="CAD8847377.1"/>
    </source>
</evidence>
<gene>
    <name evidence="2" type="ORF">NSCI0253_LOCUS21727</name>
</gene>
<sequence length="342" mass="37499">MSRLFRRFAKHVGRPSPGLPMSAASWSSAFSDFVSIGAVSPADLAAGSTFLWRRSREAQAMLVGIGHEANEETIQQLSQSLRREALSRLHTFSAVEMTELLHACSRTPTDDFRRKLVASSEVVRGRISSLEPRGLALVLNAYARVQVKDQAVFSAVSVRGTETSEGADPQAVTGLLFAFAKLRVYHHRLFSILKKRVTQLADELPLVEVARCLFAFSRSLPLPHKKEPLAFAYQLGHRGFGDVLSVLFARLEDLVRSASEKEPISTDTCLLSLQALEVLQWRSPSMLKVLFRQLDERLLSAQDHVVVLQAASRLCAGSFLRAPASLTVPFAGCSEDVGAAGL</sequence>